<keyword evidence="8" id="KW-0808">Transferase</keyword>
<keyword evidence="1" id="KW-0479">Metal-binding</keyword>
<feature type="domain" description="RING-type" evidence="7">
    <location>
        <begin position="438"/>
        <end position="490"/>
    </location>
</feature>
<reference evidence="8" key="1">
    <citation type="submission" date="2020-01" db="EMBL/GenBank/DDBJ databases">
        <title>Genome sequence of Kobresia littledalei, the first chromosome-level genome in the family Cyperaceae.</title>
        <authorList>
            <person name="Qu G."/>
        </authorList>
    </citation>
    <scope>NUCLEOTIDE SEQUENCE</scope>
    <source>
        <strain evidence="8">C.B.Clarke</strain>
        <tissue evidence="8">Leaf</tissue>
    </source>
</reference>
<evidence type="ECO:0000313" key="9">
    <source>
        <dbReference type="Proteomes" id="UP000623129"/>
    </source>
</evidence>
<evidence type="ECO:0000256" key="5">
    <source>
        <dbReference type="SAM" id="MobiDB-lite"/>
    </source>
</evidence>
<evidence type="ECO:0000256" key="2">
    <source>
        <dbReference type="ARBA" id="ARBA00022771"/>
    </source>
</evidence>
<keyword evidence="9" id="KW-1185">Reference proteome</keyword>
<dbReference type="Gene3D" id="3.30.40.10">
    <property type="entry name" value="Zinc/RING finger domain, C3HC4 (zinc finger)"/>
    <property type="match status" value="2"/>
</dbReference>
<dbReference type="PANTHER" id="PTHR47162">
    <property type="entry name" value="OS02G0192300 PROTEIN"/>
    <property type="match status" value="1"/>
</dbReference>
<dbReference type="EMBL" id="SWLB01000007">
    <property type="protein sequence ID" value="KAF3336749.1"/>
    <property type="molecule type" value="Genomic_DNA"/>
</dbReference>
<feature type="region of interest" description="Disordered" evidence="5">
    <location>
        <begin position="50"/>
        <end position="73"/>
    </location>
</feature>
<dbReference type="InterPro" id="IPR013083">
    <property type="entry name" value="Znf_RING/FYVE/PHD"/>
</dbReference>
<dbReference type="InterPro" id="IPR001841">
    <property type="entry name" value="Znf_RING"/>
</dbReference>
<evidence type="ECO:0000256" key="3">
    <source>
        <dbReference type="ARBA" id="ARBA00022833"/>
    </source>
</evidence>
<keyword evidence="8" id="KW-0489">Methyltransferase</keyword>
<comment type="caution">
    <text evidence="8">The sequence shown here is derived from an EMBL/GenBank/DDBJ whole genome shotgun (WGS) entry which is preliminary data.</text>
</comment>
<dbReference type="GO" id="GO:0032259">
    <property type="term" value="P:methylation"/>
    <property type="evidence" value="ECO:0007669"/>
    <property type="project" value="UniProtKB-KW"/>
</dbReference>
<sequence>MSSEEKNVLGKHKLEISPEDGVITYKRRRVLKNEFGSSELSVGLALSKMNPDKEPNCADNQLQRKEPDGRDNHWHNEEINCTDNHWKSWRYILESELKSLSEMGGGGIENCICAALGTGPFTLFGRPQENGYATEASAATEFTLNKCIKAYVGDNTSKCQNTLVEVLVSEKFVMLCDILFRNFRVKDYRRYIDLTKIHYRMKNDLYEKSPHLFLRDILQLWREFEKVGQDIVRLTSIFSDRCRVSFQKQVGVEFELEACEENAEDNCILNTETCVMDLTAPNNNINDFSIVYNNMNNNNSGDSCTTIQQLTLTHSDRSSHPDPTDRMCKTCGCNALNSQFLICDGCECAYHMNCIRPAVKVIPTQYWYCKSCTGTSKKKKTPKKKKKATGPHEHCVACKKRLENTEFTETPLELVEPRREGLMSNVKESDDSGPQELCKLCGLKEEDDKIFLKCGHAYCLYKNYHVRCLKETQIASEQQFNRSCWYCPSCLCRGCYADVDDENIVLCDGCDEAYHIYCMKPPRDSVPKGEWYCVGCNLGRARKAMRIHQEALVLKYQTKQG</sequence>
<dbReference type="InterPro" id="IPR019786">
    <property type="entry name" value="Zinc_finger_PHD-type_CS"/>
</dbReference>
<dbReference type="GO" id="GO:0008168">
    <property type="term" value="F:methyltransferase activity"/>
    <property type="evidence" value="ECO:0007669"/>
    <property type="project" value="UniProtKB-KW"/>
</dbReference>
<dbReference type="Proteomes" id="UP000623129">
    <property type="component" value="Unassembled WGS sequence"/>
</dbReference>
<dbReference type="SMART" id="SM00249">
    <property type="entry name" value="PHD"/>
    <property type="match status" value="3"/>
</dbReference>
<evidence type="ECO:0000256" key="4">
    <source>
        <dbReference type="PROSITE-ProRule" id="PRU00175"/>
    </source>
</evidence>
<gene>
    <name evidence="8" type="ORF">FCM35_KLT19335</name>
</gene>
<feature type="domain" description="PHD-type" evidence="6">
    <location>
        <begin position="481"/>
        <end position="539"/>
    </location>
</feature>
<dbReference type="PROSITE" id="PS50089">
    <property type="entry name" value="ZF_RING_2"/>
    <property type="match status" value="1"/>
</dbReference>
<dbReference type="InterPro" id="IPR011011">
    <property type="entry name" value="Znf_FYVE_PHD"/>
</dbReference>
<dbReference type="InterPro" id="IPR001965">
    <property type="entry name" value="Znf_PHD"/>
</dbReference>
<dbReference type="AlphaFoldDB" id="A0A833VXN0"/>
<name>A0A833VXN0_9POAL</name>
<evidence type="ECO:0000256" key="1">
    <source>
        <dbReference type="ARBA" id="ARBA00022723"/>
    </source>
</evidence>
<evidence type="ECO:0000259" key="6">
    <source>
        <dbReference type="PROSITE" id="PS50016"/>
    </source>
</evidence>
<accession>A0A833VXN0</accession>
<dbReference type="GO" id="GO:0008270">
    <property type="term" value="F:zinc ion binding"/>
    <property type="evidence" value="ECO:0007669"/>
    <property type="project" value="UniProtKB-KW"/>
</dbReference>
<dbReference type="PROSITE" id="PS01359">
    <property type="entry name" value="ZF_PHD_1"/>
    <property type="match status" value="1"/>
</dbReference>
<protein>
    <submittedName>
        <fullName evidence="8">Histone-lysine N-methyltransferase 2D</fullName>
    </submittedName>
</protein>
<dbReference type="OrthoDB" id="1903104at2759"/>
<dbReference type="InterPro" id="IPR019787">
    <property type="entry name" value="Znf_PHD-finger"/>
</dbReference>
<keyword evidence="3" id="KW-0862">Zinc</keyword>
<evidence type="ECO:0000259" key="7">
    <source>
        <dbReference type="PROSITE" id="PS50089"/>
    </source>
</evidence>
<organism evidence="8 9">
    <name type="scientific">Carex littledalei</name>
    <dbReference type="NCBI Taxonomy" id="544730"/>
    <lineage>
        <taxon>Eukaryota</taxon>
        <taxon>Viridiplantae</taxon>
        <taxon>Streptophyta</taxon>
        <taxon>Embryophyta</taxon>
        <taxon>Tracheophyta</taxon>
        <taxon>Spermatophyta</taxon>
        <taxon>Magnoliopsida</taxon>
        <taxon>Liliopsida</taxon>
        <taxon>Poales</taxon>
        <taxon>Cyperaceae</taxon>
        <taxon>Cyperoideae</taxon>
        <taxon>Cariceae</taxon>
        <taxon>Carex</taxon>
        <taxon>Carex subgen. Euthyceras</taxon>
    </lineage>
</organism>
<dbReference type="SUPFAM" id="SSF57903">
    <property type="entry name" value="FYVE/PHD zinc finger"/>
    <property type="match status" value="3"/>
</dbReference>
<evidence type="ECO:0000313" key="8">
    <source>
        <dbReference type="EMBL" id="KAF3336749.1"/>
    </source>
</evidence>
<dbReference type="Pfam" id="PF00628">
    <property type="entry name" value="PHD"/>
    <property type="match status" value="2"/>
</dbReference>
<proteinExistence type="predicted"/>
<feature type="domain" description="PHD-type" evidence="6">
    <location>
        <begin position="325"/>
        <end position="375"/>
    </location>
</feature>
<dbReference type="PANTHER" id="PTHR47162:SF9">
    <property type="entry name" value="PHD FINGER PROTEIN EHD3-LIKE"/>
    <property type="match status" value="1"/>
</dbReference>
<dbReference type="PROSITE" id="PS50016">
    <property type="entry name" value="ZF_PHD_2"/>
    <property type="match status" value="2"/>
</dbReference>
<keyword evidence="2 4" id="KW-0863">Zinc-finger</keyword>